<reference evidence="8" key="1">
    <citation type="submission" date="2019-04" db="EMBL/GenBank/DDBJ databases">
        <authorList>
            <consortium name="Science for Life Laboratories"/>
        </authorList>
    </citation>
    <scope>NUCLEOTIDE SEQUENCE</scope>
    <source>
        <strain evidence="8">MBLW1</strain>
    </source>
</reference>
<dbReference type="Pfam" id="PF04545">
    <property type="entry name" value="Sigma70_r4"/>
    <property type="match status" value="1"/>
</dbReference>
<evidence type="ECO:0000256" key="1">
    <source>
        <dbReference type="ARBA" id="ARBA00010641"/>
    </source>
</evidence>
<keyword evidence="4" id="KW-0238">DNA-binding</keyword>
<accession>A0A6C2YJW3</accession>
<dbReference type="Gene3D" id="1.10.1740.10">
    <property type="match status" value="1"/>
</dbReference>
<dbReference type="NCBIfam" id="TIGR02937">
    <property type="entry name" value="sigma70-ECF"/>
    <property type="match status" value="1"/>
</dbReference>
<protein>
    <recommendedName>
        <fullName evidence="10">RNA polymerase sigma-70 region 2 domain-containing protein</fullName>
    </recommendedName>
</protein>
<dbReference type="GO" id="GO:0003677">
    <property type="term" value="F:DNA binding"/>
    <property type="evidence" value="ECO:0007669"/>
    <property type="project" value="UniProtKB-KW"/>
</dbReference>
<dbReference type="PANTHER" id="PTHR43133">
    <property type="entry name" value="RNA POLYMERASE ECF-TYPE SIGMA FACTO"/>
    <property type="match status" value="1"/>
</dbReference>
<keyword evidence="2" id="KW-0805">Transcription regulation</keyword>
<dbReference type="InterPro" id="IPR014284">
    <property type="entry name" value="RNA_pol_sigma-70_dom"/>
</dbReference>
<feature type="domain" description="RNA polymerase sigma-70 region 2" evidence="6">
    <location>
        <begin position="49"/>
        <end position="105"/>
    </location>
</feature>
<dbReference type="SUPFAM" id="SSF88659">
    <property type="entry name" value="Sigma3 and sigma4 domains of RNA polymerase sigma factors"/>
    <property type="match status" value="1"/>
</dbReference>
<proteinExistence type="inferred from homology"/>
<comment type="similarity">
    <text evidence="1">Belongs to the sigma-70 factor family. ECF subfamily.</text>
</comment>
<dbReference type="InterPro" id="IPR013325">
    <property type="entry name" value="RNA_pol_sigma_r2"/>
</dbReference>
<dbReference type="KEGG" id="tim:GMBLW1_20900"/>
<dbReference type="Pfam" id="PF04542">
    <property type="entry name" value="Sigma70_r2"/>
    <property type="match status" value="1"/>
</dbReference>
<dbReference type="InterPro" id="IPR039425">
    <property type="entry name" value="RNA_pol_sigma-70-like"/>
</dbReference>
<evidence type="ECO:0000313" key="8">
    <source>
        <dbReference type="EMBL" id="VIP01870.1"/>
    </source>
</evidence>
<gene>
    <name evidence="8" type="ORF">GMBLW1_20900</name>
</gene>
<evidence type="ECO:0000259" key="6">
    <source>
        <dbReference type="Pfam" id="PF04542"/>
    </source>
</evidence>
<dbReference type="InterPro" id="IPR014326">
    <property type="entry name" value="RNA_pol_sigma-70_Plancto"/>
</dbReference>
<feature type="domain" description="RNA polymerase sigma-70 region 4" evidence="7">
    <location>
        <begin position="159"/>
        <end position="207"/>
    </location>
</feature>
<dbReference type="PANTHER" id="PTHR43133:SF8">
    <property type="entry name" value="RNA POLYMERASE SIGMA FACTOR HI_1459-RELATED"/>
    <property type="match status" value="1"/>
</dbReference>
<name>A0A6C2YJW3_9BACT</name>
<keyword evidence="9" id="KW-1185">Reference proteome</keyword>
<dbReference type="EMBL" id="LR593887">
    <property type="protein sequence ID" value="VTR99698.1"/>
    <property type="molecule type" value="Genomic_DNA"/>
</dbReference>
<keyword evidence="5" id="KW-0804">Transcription</keyword>
<keyword evidence="3" id="KW-0731">Sigma factor</keyword>
<evidence type="ECO:0000259" key="7">
    <source>
        <dbReference type="Pfam" id="PF04545"/>
    </source>
</evidence>
<dbReference type="InParanoid" id="A0A6C2YJW3"/>
<evidence type="ECO:0000256" key="2">
    <source>
        <dbReference type="ARBA" id="ARBA00023015"/>
    </source>
</evidence>
<dbReference type="AlphaFoldDB" id="A0A6C2YJW3"/>
<dbReference type="Gene3D" id="1.10.10.10">
    <property type="entry name" value="Winged helix-like DNA-binding domain superfamily/Winged helix DNA-binding domain"/>
    <property type="match status" value="1"/>
</dbReference>
<dbReference type="NCBIfam" id="TIGR02984">
    <property type="entry name" value="Sig-70_plancto1"/>
    <property type="match status" value="1"/>
</dbReference>
<dbReference type="InterPro" id="IPR007630">
    <property type="entry name" value="RNA_pol_sigma70_r4"/>
</dbReference>
<sequence>MRPYNTHMWPTPEQTQALLEQARQGDPAAVARLLAEYREPLRRVIDLRLDPALARRVDASDIVQDVLLEANQRLTDYLRSPNMPFHLWLRHLAQDRIIDTHRQHRQAQRRSIDREQPIQRPAWADESSLQLVAQLIDPEQTPASAVIQQELQRRLDLAILRLEDSDRDIIQMRHHEQLSNQEVATILSLTEAAASMRYLRAIRKLRALLVPG</sequence>
<evidence type="ECO:0008006" key="10">
    <source>
        <dbReference type="Google" id="ProtNLM"/>
    </source>
</evidence>
<dbReference type="EMBL" id="LR586016">
    <property type="protein sequence ID" value="VIP01870.1"/>
    <property type="molecule type" value="Genomic_DNA"/>
</dbReference>
<dbReference type="SUPFAM" id="SSF88946">
    <property type="entry name" value="Sigma2 domain of RNA polymerase sigma factors"/>
    <property type="match status" value="1"/>
</dbReference>
<dbReference type="GO" id="GO:0016987">
    <property type="term" value="F:sigma factor activity"/>
    <property type="evidence" value="ECO:0007669"/>
    <property type="project" value="UniProtKB-KW"/>
</dbReference>
<dbReference type="InterPro" id="IPR036388">
    <property type="entry name" value="WH-like_DNA-bd_sf"/>
</dbReference>
<dbReference type="InterPro" id="IPR007627">
    <property type="entry name" value="RNA_pol_sigma70_r2"/>
</dbReference>
<dbReference type="GO" id="GO:0006352">
    <property type="term" value="P:DNA-templated transcription initiation"/>
    <property type="evidence" value="ECO:0007669"/>
    <property type="project" value="InterPro"/>
</dbReference>
<evidence type="ECO:0000256" key="3">
    <source>
        <dbReference type="ARBA" id="ARBA00023082"/>
    </source>
</evidence>
<organism evidence="8">
    <name type="scientific">Tuwongella immobilis</name>
    <dbReference type="NCBI Taxonomy" id="692036"/>
    <lineage>
        <taxon>Bacteria</taxon>
        <taxon>Pseudomonadati</taxon>
        <taxon>Planctomycetota</taxon>
        <taxon>Planctomycetia</taxon>
        <taxon>Gemmatales</taxon>
        <taxon>Gemmataceae</taxon>
        <taxon>Tuwongella</taxon>
    </lineage>
</organism>
<evidence type="ECO:0000256" key="5">
    <source>
        <dbReference type="ARBA" id="ARBA00023163"/>
    </source>
</evidence>
<dbReference type="Proteomes" id="UP000464378">
    <property type="component" value="Chromosome"/>
</dbReference>
<dbReference type="InterPro" id="IPR013324">
    <property type="entry name" value="RNA_pol_sigma_r3/r4-like"/>
</dbReference>
<evidence type="ECO:0000256" key="4">
    <source>
        <dbReference type="ARBA" id="ARBA00023125"/>
    </source>
</evidence>
<evidence type="ECO:0000313" key="9">
    <source>
        <dbReference type="Proteomes" id="UP000464378"/>
    </source>
</evidence>